<keyword evidence="6 11" id="KW-0378">Hydrolase</keyword>
<keyword evidence="8" id="KW-0520">NAD</keyword>
<dbReference type="InterPro" id="IPR020084">
    <property type="entry name" value="NUDIX_hydrolase_CS"/>
</dbReference>
<dbReference type="Pfam" id="PF00293">
    <property type="entry name" value="NUDIX"/>
    <property type="match status" value="1"/>
</dbReference>
<evidence type="ECO:0000256" key="4">
    <source>
        <dbReference type="ARBA" id="ARBA00012381"/>
    </source>
</evidence>
<dbReference type="InterPro" id="IPR000086">
    <property type="entry name" value="NUDIX_hydrolase_dom"/>
</dbReference>
<dbReference type="Gene3D" id="3.90.79.10">
    <property type="entry name" value="Nucleoside Triphosphate Pyrophosphohydrolase"/>
    <property type="match status" value="1"/>
</dbReference>
<comment type="cofactor">
    <cofactor evidence="1">
        <name>Mg(2+)</name>
        <dbReference type="ChEBI" id="CHEBI:18420"/>
    </cofactor>
</comment>
<dbReference type="EMBL" id="CP119108">
    <property type="protein sequence ID" value="WEG07497.1"/>
    <property type="molecule type" value="Genomic_DNA"/>
</dbReference>
<keyword evidence="5" id="KW-0479">Metal-binding</keyword>
<dbReference type="EC" id="3.6.1.22" evidence="4"/>
<dbReference type="InterPro" id="IPR015797">
    <property type="entry name" value="NUDIX_hydrolase-like_dom_sf"/>
</dbReference>
<evidence type="ECO:0000256" key="8">
    <source>
        <dbReference type="ARBA" id="ARBA00023027"/>
    </source>
</evidence>
<comment type="cofactor">
    <cofactor evidence="2">
        <name>Zn(2+)</name>
        <dbReference type="ChEBI" id="CHEBI:29105"/>
    </cofactor>
</comment>
<dbReference type="PANTHER" id="PTHR42904:SF6">
    <property type="entry name" value="NAD-CAPPED RNA HYDROLASE NUDT12"/>
    <property type="match status" value="1"/>
</dbReference>
<accession>A0ABY8BUJ9</accession>
<dbReference type="Pfam" id="PF09297">
    <property type="entry name" value="Zn_ribbon_NUD"/>
    <property type="match status" value="1"/>
</dbReference>
<dbReference type="Proteomes" id="UP001214553">
    <property type="component" value="Chromosome"/>
</dbReference>
<evidence type="ECO:0000256" key="1">
    <source>
        <dbReference type="ARBA" id="ARBA00001946"/>
    </source>
</evidence>
<dbReference type="PANTHER" id="PTHR42904">
    <property type="entry name" value="NUDIX HYDROLASE, NUDC SUBFAMILY"/>
    <property type="match status" value="1"/>
</dbReference>
<dbReference type="PROSITE" id="PS51462">
    <property type="entry name" value="NUDIX"/>
    <property type="match status" value="1"/>
</dbReference>
<evidence type="ECO:0000313" key="12">
    <source>
        <dbReference type="Proteomes" id="UP001214553"/>
    </source>
</evidence>
<dbReference type="SUPFAM" id="SSF55811">
    <property type="entry name" value="Nudix"/>
    <property type="match status" value="1"/>
</dbReference>
<organism evidence="11 12">
    <name type="scientific">Microbacterium horticulturae</name>
    <dbReference type="NCBI Taxonomy" id="3028316"/>
    <lineage>
        <taxon>Bacteria</taxon>
        <taxon>Bacillati</taxon>
        <taxon>Actinomycetota</taxon>
        <taxon>Actinomycetes</taxon>
        <taxon>Micrococcales</taxon>
        <taxon>Microbacteriaceae</taxon>
        <taxon>Microbacterium</taxon>
    </lineage>
</organism>
<dbReference type="InterPro" id="IPR050241">
    <property type="entry name" value="NAD-cap_RNA_hydrolase_NudC"/>
</dbReference>
<name>A0ABY8BUJ9_9MICO</name>
<evidence type="ECO:0000256" key="7">
    <source>
        <dbReference type="ARBA" id="ARBA00022842"/>
    </source>
</evidence>
<dbReference type="CDD" id="cd03429">
    <property type="entry name" value="NUDIX_NADH_pyrophosphatase_Nudt13"/>
    <property type="match status" value="1"/>
</dbReference>
<dbReference type="InterPro" id="IPR049734">
    <property type="entry name" value="NudC-like_C"/>
</dbReference>
<dbReference type="PROSITE" id="PS00893">
    <property type="entry name" value="NUDIX_BOX"/>
    <property type="match status" value="1"/>
</dbReference>
<dbReference type="NCBIfam" id="NF001299">
    <property type="entry name" value="PRK00241.1"/>
    <property type="match status" value="1"/>
</dbReference>
<reference evidence="11 12" key="1">
    <citation type="submission" date="2023-03" db="EMBL/GenBank/DDBJ databases">
        <title>Genome sequence of Microbacterium sp. KACC 23027.</title>
        <authorList>
            <person name="Kim S."/>
            <person name="Heo J."/>
            <person name="Kwon S.-W."/>
        </authorList>
    </citation>
    <scope>NUCLEOTIDE SEQUENCE [LARGE SCALE GENOMIC DNA]</scope>
    <source>
        <strain evidence="11 12">KACC 23027</strain>
    </source>
</reference>
<proteinExistence type="inferred from homology"/>
<comment type="similarity">
    <text evidence="3">Belongs to the Nudix hydrolase family. NudC subfamily.</text>
</comment>
<dbReference type="Gene3D" id="3.90.79.20">
    <property type="match status" value="1"/>
</dbReference>
<evidence type="ECO:0000259" key="10">
    <source>
        <dbReference type="PROSITE" id="PS51462"/>
    </source>
</evidence>
<evidence type="ECO:0000256" key="6">
    <source>
        <dbReference type="ARBA" id="ARBA00022801"/>
    </source>
</evidence>
<keyword evidence="7" id="KW-0460">Magnesium</keyword>
<feature type="domain" description="Nudix hydrolase" evidence="10">
    <location>
        <begin position="161"/>
        <end position="288"/>
    </location>
</feature>
<evidence type="ECO:0000256" key="2">
    <source>
        <dbReference type="ARBA" id="ARBA00001947"/>
    </source>
</evidence>
<protein>
    <recommendedName>
        <fullName evidence="4">NAD(+) diphosphatase</fullName>
        <ecNumber evidence="4">3.6.1.22</ecNumber>
    </recommendedName>
</protein>
<evidence type="ECO:0000313" key="11">
    <source>
        <dbReference type="EMBL" id="WEG07497.1"/>
    </source>
</evidence>
<dbReference type="InterPro" id="IPR015376">
    <property type="entry name" value="Znr_NADH_PPase"/>
</dbReference>
<evidence type="ECO:0000256" key="5">
    <source>
        <dbReference type="ARBA" id="ARBA00022723"/>
    </source>
</evidence>
<dbReference type="GO" id="GO:0016787">
    <property type="term" value="F:hydrolase activity"/>
    <property type="evidence" value="ECO:0007669"/>
    <property type="project" value="UniProtKB-KW"/>
</dbReference>
<gene>
    <name evidence="11" type="primary">nudC</name>
    <name evidence="11" type="ORF">PU630_09495</name>
</gene>
<comment type="catalytic activity">
    <reaction evidence="9">
        <text>a 5'-end NAD(+)-phospho-ribonucleoside in mRNA + H2O = a 5'-end phospho-adenosine-phospho-ribonucleoside in mRNA + beta-nicotinamide D-ribonucleotide + 2 H(+)</text>
        <dbReference type="Rhea" id="RHEA:60876"/>
        <dbReference type="Rhea" id="RHEA-COMP:15698"/>
        <dbReference type="Rhea" id="RHEA-COMP:15719"/>
        <dbReference type="ChEBI" id="CHEBI:14649"/>
        <dbReference type="ChEBI" id="CHEBI:15377"/>
        <dbReference type="ChEBI" id="CHEBI:15378"/>
        <dbReference type="ChEBI" id="CHEBI:144029"/>
        <dbReference type="ChEBI" id="CHEBI:144051"/>
    </reaction>
    <physiologicalReaction direction="left-to-right" evidence="9">
        <dbReference type="Rhea" id="RHEA:60877"/>
    </physiologicalReaction>
</comment>
<sequence>MNAQHRAATPAEKAVRFDRSAAERARPELLDELRGDAATRVLVVRGDAVEVVDEAGARLRWARAGEAPPDAEWAFLGRAADGAPVLLARTGGRDLPPGDWMSLRTVGGDLDAVDGDLLSTAVSLGRWLRDSAFCPRCGHACTLENAGWSRRCPECGVEHFPRTDPAVIVAVTSDAAPQRLLLGSNALWGPNRYSCFAGFVEAGESAEAAVERELFEEAGIHVRDVQYRRSQPWPYPRSLMLGFRARAVDDAEARADGDEIAALRWFTRAEIGEALVRGDGATRSDATSRDDELLLPRRASIAHRLIADWYAETA</sequence>
<evidence type="ECO:0000256" key="9">
    <source>
        <dbReference type="ARBA" id="ARBA00023679"/>
    </source>
</evidence>
<keyword evidence="12" id="KW-1185">Reference proteome</keyword>
<evidence type="ECO:0000256" key="3">
    <source>
        <dbReference type="ARBA" id="ARBA00009595"/>
    </source>
</evidence>
<dbReference type="RefSeq" id="WP_275276836.1">
    <property type="nucleotide sequence ID" value="NZ_CP119108.1"/>
</dbReference>